<evidence type="ECO:0000313" key="2">
    <source>
        <dbReference type="EMBL" id="SEA58782.1"/>
    </source>
</evidence>
<gene>
    <name evidence="2" type="ORF">SAMN05660909_02590</name>
</gene>
<protein>
    <submittedName>
        <fullName evidence="2">Uncharacterized protein</fullName>
    </submittedName>
</protein>
<reference evidence="3" key="1">
    <citation type="submission" date="2016-10" db="EMBL/GenBank/DDBJ databases">
        <authorList>
            <person name="Varghese N."/>
            <person name="Submissions S."/>
        </authorList>
    </citation>
    <scope>NUCLEOTIDE SEQUENCE [LARGE SCALE GENOMIC DNA]</scope>
    <source>
        <strain evidence="3">DSM 23920</strain>
    </source>
</reference>
<keyword evidence="1" id="KW-0812">Transmembrane</keyword>
<evidence type="ECO:0000313" key="3">
    <source>
        <dbReference type="Proteomes" id="UP000199656"/>
    </source>
</evidence>
<proteinExistence type="predicted"/>
<name>A0A1H4CFD6_9BACT</name>
<feature type="transmembrane region" description="Helical" evidence="1">
    <location>
        <begin position="9"/>
        <end position="26"/>
    </location>
</feature>
<sequence>MITMTFKNVLLFVFLKYLVFYSTRMIEMNDYRILRVWELRSITDWYYYLWMVMFLPAVSIMLFSAPIYFSFRIKNIFLFAFAVLAIFTAEYFMYVSITSERHIDGNGMLNGIIGILLFILFFYKKIGKICNISKRSAQTY</sequence>
<dbReference type="AlphaFoldDB" id="A0A1H4CFD6"/>
<organism evidence="2 3">
    <name type="scientific">Chitinophaga terrae</name>
    <name type="common">ex Kim and Jung 2007</name>
    <dbReference type="NCBI Taxonomy" id="408074"/>
    <lineage>
        <taxon>Bacteria</taxon>
        <taxon>Pseudomonadati</taxon>
        <taxon>Bacteroidota</taxon>
        <taxon>Chitinophagia</taxon>
        <taxon>Chitinophagales</taxon>
        <taxon>Chitinophagaceae</taxon>
        <taxon>Chitinophaga</taxon>
    </lineage>
</organism>
<accession>A0A1H4CFD6</accession>
<feature type="transmembrane region" description="Helical" evidence="1">
    <location>
        <begin position="76"/>
        <end position="95"/>
    </location>
</feature>
<dbReference type="Proteomes" id="UP000199656">
    <property type="component" value="Unassembled WGS sequence"/>
</dbReference>
<dbReference type="STRING" id="408074.SAMN05660909_02590"/>
<feature type="transmembrane region" description="Helical" evidence="1">
    <location>
        <begin position="46"/>
        <end position="69"/>
    </location>
</feature>
<evidence type="ECO:0000256" key="1">
    <source>
        <dbReference type="SAM" id="Phobius"/>
    </source>
</evidence>
<keyword evidence="1" id="KW-0472">Membrane</keyword>
<dbReference type="EMBL" id="FNRL01000010">
    <property type="protein sequence ID" value="SEA58782.1"/>
    <property type="molecule type" value="Genomic_DNA"/>
</dbReference>
<feature type="transmembrane region" description="Helical" evidence="1">
    <location>
        <begin position="107"/>
        <end position="126"/>
    </location>
</feature>
<keyword evidence="3" id="KW-1185">Reference proteome</keyword>
<keyword evidence="1" id="KW-1133">Transmembrane helix</keyword>